<dbReference type="OrthoDB" id="5129400at2"/>
<sequence>MNVRTPAWLVRYLHDPIALATTHRIAGCTAVVAVPAFVASAVVASFSSSLSWIPELVFLLGAAAVVVRLTLNVLRWWRRGPVRWGIFAPKARRAYMQGVWRTVAHDALDRDVWAVRVVAVTYIRARGCRAIVEHPDGRRQDAWFWHVRPRRGHVYLVRATGAATGIRDQHRVMYVGSDTTGPGIIYRIPRAAWRQRTVRIVRFQ</sequence>
<dbReference type="Proteomes" id="UP000032604">
    <property type="component" value="Plasmid pCI1"/>
</dbReference>
<dbReference type="RefSeq" id="WP_045530816.1">
    <property type="nucleotide sequence ID" value="NZ_CP011044.1"/>
</dbReference>
<reference evidence="2 4" key="1">
    <citation type="journal article" date="2015" name="Genome Announc.">
        <title>Complete Genome Sequence of Clavibacter michiganensis subsp. insidiosus R1-1 Using PacBio Single-Molecule Real-Time Technology.</title>
        <authorList>
            <person name="Lu Y."/>
            <person name="Samac D.A."/>
            <person name="Glazebrook J."/>
            <person name="Ishimaru C.A."/>
        </authorList>
    </citation>
    <scope>NUCLEOTIDE SEQUENCE [LARGE SCALE GENOMIC DNA]</scope>
    <source>
        <strain evidence="2 4">R1-1</strain>
        <plasmid evidence="2 4">pCI1</plasmid>
    </source>
</reference>
<evidence type="ECO:0000313" key="3">
    <source>
        <dbReference type="EMBL" id="RIJ26288.1"/>
    </source>
</evidence>
<reference evidence="3 5" key="2">
    <citation type="submission" date="2018-08" db="EMBL/GenBank/DDBJ databases">
        <title>Genome Sequence of Clavibacter michiganensis Subspecies type strains, and the Atypical Peach-Colored Strains Isolated from Tomato.</title>
        <authorList>
            <person name="Osdaghi E."/>
            <person name="Portier P."/>
            <person name="Briand M."/>
            <person name="Jacques M.-A."/>
        </authorList>
    </citation>
    <scope>NUCLEOTIDE SEQUENCE [LARGE SCALE GENOMIC DNA]</scope>
    <source>
        <strain evidence="3 5">CFBP 6488</strain>
    </source>
</reference>
<evidence type="ECO:0000313" key="5">
    <source>
        <dbReference type="Proteomes" id="UP000266634"/>
    </source>
</evidence>
<protein>
    <submittedName>
        <fullName evidence="2">Uncharacterized protein</fullName>
    </submittedName>
</protein>
<organism evidence="2 4">
    <name type="scientific">Clavibacter michiganensis subsp. insidiosus</name>
    <dbReference type="NCBI Taxonomy" id="33014"/>
    <lineage>
        <taxon>Bacteria</taxon>
        <taxon>Bacillati</taxon>
        <taxon>Actinomycetota</taxon>
        <taxon>Actinomycetes</taxon>
        <taxon>Micrococcales</taxon>
        <taxon>Microbacteriaceae</taxon>
        <taxon>Clavibacter</taxon>
    </lineage>
</organism>
<keyword evidence="1" id="KW-1133">Transmembrane helix</keyword>
<geneLocation type="plasmid" evidence="2 4">
    <name>pCI1</name>
</geneLocation>
<proteinExistence type="predicted"/>
<keyword evidence="2" id="KW-0614">Plasmid</keyword>
<evidence type="ECO:0000256" key="1">
    <source>
        <dbReference type="SAM" id="Phobius"/>
    </source>
</evidence>
<feature type="transmembrane region" description="Helical" evidence="1">
    <location>
        <begin position="25"/>
        <end position="46"/>
    </location>
</feature>
<dbReference type="EMBL" id="CP011044">
    <property type="protein sequence ID" value="AJW80652.1"/>
    <property type="molecule type" value="Genomic_DNA"/>
</dbReference>
<dbReference type="KEGG" id="cmh:VO01_15510"/>
<name>A0A0D5CMZ9_9MICO</name>
<dbReference type="EMBL" id="QWEA01000448">
    <property type="protein sequence ID" value="RIJ26288.1"/>
    <property type="molecule type" value="Genomic_DNA"/>
</dbReference>
<gene>
    <name evidence="3" type="ORF">DZF93_11005</name>
    <name evidence="2" type="ORF">VO01_15510</name>
</gene>
<evidence type="ECO:0000313" key="4">
    <source>
        <dbReference type="Proteomes" id="UP000032604"/>
    </source>
</evidence>
<keyword evidence="1" id="KW-0812">Transmembrane</keyword>
<keyword evidence="1" id="KW-0472">Membrane</keyword>
<dbReference type="AlphaFoldDB" id="A0A0D5CMZ9"/>
<feature type="transmembrane region" description="Helical" evidence="1">
    <location>
        <begin position="52"/>
        <end position="71"/>
    </location>
</feature>
<dbReference type="HOGENOM" id="CLU_1341306_0_0_11"/>
<accession>A0A0D5CMZ9</accession>
<evidence type="ECO:0000313" key="2">
    <source>
        <dbReference type="EMBL" id="AJW80652.1"/>
    </source>
</evidence>
<dbReference type="Proteomes" id="UP000266634">
    <property type="component" value="Unassembled WGS sequence"/>
</dbReference>